<accession>A0A6S6LTR8</accession>
<name>A0A6S6LTR8_9BACT</name>
<proteinExistence type="predicted"/>
<evidence type="ECO:0000313" key="2">
    <source>
        <dbReference type="EMBL" id="BCG45337.1"/>
    </source>
</evidence>
<evidence type="ECO:0000313" key="3">
    <source>
        <dbReference type="Proteomes" id="UP000515472"/>
    </source>
</evidence>
<feature type="signal peptide" evidence="1">
    <location>
        <begin position="1"/>
        <end position="23"/>
    </location>
</feature>
<dbReference type="KEGG" id="gbn:GEOBRER4_00870"/>
<dbReference type="AlphaFoldDB" id="A0A6S6LTR8"/>
<gene>
    <name evidence="2" type="ORF">GEOBRER4_00870</name>
</gene>
<dbReference type="RefSeq" id="WP_185243773.1">
    <property type="nucleotide sequence ID" value="NZ_AP023213.1"/>
</dbReference>
<dbReference type="EMBL" id="AP023213">
    <property type="protein sequence ID" value="BCG45337.1"/>
    <property type="molecule type" value="Genomic_DNA"/>
</dbReference>
<evidence type="ECO:0000256" key="1">
    <source>
        <dbReference type="SAM" id="SignalP"/>
    </source>
</evidence>
<keyword evidence="3" id="KW-1185">Reference proteome</keyword>
<keyword evidence="1" id="KW-0732">Signal</keyword>
<organism evidence="2 3">
    <name type="scientific">Citrifermentans bremense</name>
    <dbReference type="NCBI Taxonomy" id="60035"/>
    <lineage>
        <taxon>Bacteria</taxon>
        <taxon>Pseudomonadati</taxon>
        <taxon>Thermodesulfobacteriota</taxon>
        <taxon>Desulfuromonadia</taxon>
        <taxon>Geobacterales</taxon>
        <taxon>Geobacteraceae</taxon>
        <taxon>Citrifermentans</taxon>
    </lineage>
</organism>
<protein>
    <submittedName>
        <fullName evidence="2">Uncharacterized protein</fullName>
    </submittedName>
</protein>
<reference evidence="2 3" key="1">
    <citation type="submission" date="2020-06" db="EMBL/GenBank/DDBJ databases">
        <title>Interaction of electrochemicaly active bacteria, Geobacter bremensis R4 on different carbon anode.</title>
        <authorList>
            <person name="Meng L."/>
            <person name="Yoshida N."/>
        </authorList>
    </citation>
    <scope>NUCLEOTIDE SEQUENCE [LARGE SCALE GENOMIC DNA]</scope>
    <source>
        <strain evidence="2 3">R4</strain>
    </source>
</reference>
<feature type="chain" id="PRO_5028326692" evidence="1">
    <location>
        <begin position="24"/>
        <end position="118"/>
    </location>
</feature>
<dbReference type="Proteomes" id="UP000515472">
    <property type="component" value="Chromosome"/>
</dbReference>
<sequence>MTIRNLAIIMLMVVLTMPAAVHAYTLEVLAAETTHELGGGCHDTDGEAGHGPAGNHHSDVRCCELDTPYVIPSSLYLSAPAVTGLLTGAFSGRQLDGFARRVYKPPRKSSPVVSSVNS</sequence>